<dbReference type="AlphaFoldDB" id="A0A0D2QCS2"/>
<dbReference type="STRING" id="945553.A0A0D2QCS2"/>
<evidence type="ECO:0000313" key="4">
    <source>
        <dbReference type="Proteomes" id="UP000054270"/>
    </source>
</evidence>
<dbReference type="SUPFAM" id="SSF52113">
    <property type="entry name" value="BRCT domain"/>
    <property type="match status" value="1"/>
</dbReference>
<feature type="compositionally biased region" description="Acidic residues" evidence="1">
    <location>
        <begin position="476"/>
        <end position="486"/>
    </location>
</feature>
<dbReference type="OrthoDB" id="426865at2759"/>
<protein>
    <recommendedName>
        <fullName evidence="2">BRCT domain-containing protein</fullName>
    </recommendedName>
</protein>
<feature type="domain" description="BRCT" evidence="2">
    <location>
        <begin position="384"/>
        <end position="457"/>
    </location>
</feature>
<feature type="region of interest" description="Disordered" evidence="1">
    <location>
        <begin position="268"/>
        <end position="359"/>
    </location>
</feature>
<dbReference type="Pfam" id="PF16589">
    <property type="entry name" value="BRCT_2"/>
    <property type="match status" value="1"/>
</dbReference>
<proteinExistence type="predicted"/>
<feature type="region of interest" description="Disordered" evidence="1">
    <location>
        <begin position="113"/>
        <end position="193"/>
    </location>
</feature>
<feature type="compositionally biased region" description="Acidic residues" evidence="1">
    <location>
        <begin position="120"/>
        <end position="129"/>
    </location>
</feature>
<organism evidence="3 4">
    <name type="scientific">Hypholoma sublateritium (strain FD-334 SS-4)</name>
    <dbReference type="NCBI Taxonomy" id="945553"/>
    <lineage>
        <taxon>Eukaryota</taxon>
        <taxon>Fungi</taxon>
        <taxon>Dikarya</taxon>
        <taxon>Basidiomycota</taxon>
        <taxon>Agaricomycotina</taxon>
        <taxon>Agaricomycetes</taxon>
        <taxon>Agaricomycetidae</taxon>
        <taxon>Agaricales</taxon>
        <taxon>Agaricineae</taxon>
        <taxon>Strophariaceae</taxon>
        <taxon>Hypholoma</taxon>
    </lineage>
</organism>
<feature type="compositionally biased region" description="Polar residues" evidence="1">
    <location>
        <begin position="344"/>
        <end position="355"/>
    </location>
</feature>
<evidence type="ECO:0000313" key="3">
    <source>
        <dbReference type="EMBL" id="KJA29435.1"/>
    </source>
</evidence>
<dbReference type="Proteomes" id="UP000054270">
    <property type="component" value="Unassembled WGS sequence"/>
</dbReference>
<dbReference type="InterPro" id="IPR036420">
    <property type="entry name" value="BRCT_dom_sf"/>
</dbReference>
<dbReference type="Gene3D" id="3.40.50.10190">
    <property type="entry name" value="BRCT domain"/>
    <property type="match status" value="1"/>
</dbReference>
<dbReference type="EMBL" id="KN817519">
    <property type="protein sequence ID" value="KJA29435.1"/>
    <property type="molecule type" value="Genomic_DNA"/>
</dbReference>
<name>A0A0D2QCS2_HYPSF</name>
<sequence>MDPPPSTQLSEVPTDIFHNPDGSPIAIFAEAGHILNRPQLVRRLKRHGAVIRSDPKDAQIILVNPESAQGRIFARNWGNDINKVVLDSAWAGKCFAEEKALLEEEDYGGLMVLDDGASLDGDEDQDSGDEIPNPLPTPRDTPVEPVKPGQGVASNPQTLDNPYSYPASQQTSRTSPDFANAGPSRTPDIQQAPVFPGMDMPTMMQYMQQYAPTVTSAQMSLMMNPQQAAMMQMFPAGFPFAAPQPNPMMQSDPFWLAVQDTMMNKGLFPGQAPPPAPQRGHGAYTHSEPASPVQQQVLPFPPIPLPGGASAKTKGKQREVTPSTKRRKVSASSFQEAVPKLGKTNGSKTNGSSMGPPSEKKVFMTPSGPLAFFVQVGGHNRFGLVQSIKKNGGIIVTSVNDADYVILFPPAGGSKTDKTHESFIGLAQTAGQPAVSARFIHDCLEEHAVLDPEPYQFSPASHKRKRTARSTSPIDPESEDDDEQLTEAEPKSKTAPEVDEAERKRLAKNLKERERRQRIVNEQQAYRDLARSSRPESPLAAAGPSSQKTQARGRPKKSDSLVTSTDVGGSMGPPSPIPPGKHTQVLHYKGYKFSPEENAFAIEYGKILVERNHEVSMSAVSNAIYTKLPHHTLRSWRTHLPGLVGFDIDDWRKRAGIAFRKAQNAKQTPTTTPVPPSLEITKRSESSVSLASEPPPTVVSPTPMTPTATPNIPAQAVTSALEKDLVVISAFFAAGNDDQTESEDAIWAKLTSQTPCRTEVTWEDFYQRHSDEVQRRYQTLIDAQAMAGQ</sequence>
<feature type="region of interest" description="Disordered" evidence="1">
    <location>
        <begin position="662"/>
        <end position="710"/>
    </location>
</feature>
<reference evidence="4" key="1">
    <citation type="submission" date="2014-04" db="EMBL/GenBank/DDBJ databases">
        <title>Evolutionary Origins and Diversification of the Mycorrhizal Mutualists.</title>
        <authorList>
            <consortium name="DOE Joint Genome Institute"/>
            <consortium name="Mycorrhizal Genomics Consortium"/>
            <person name="Kohler A."/>
            <person name="Kuo A."/>
            <person name="Nagy L.G."/>
            <person name="Floudas D."/>
            <person name="Copeland A."/>
            <person name="Barry K.W."/>
            <person name="Cichocki N."/>
            <person name="Veneault-Fourrey C."/>
            <person name="LaButti K."/>
            <person name="Lindquist E.A."/>
            <person name="Lipzen A."/>
            <person name="Lundell T."/>
            <person name="Morin E."/>
            <person name="Murat C."/>
            <person name="Riley R."/>
            <person name="Ohm R."/>
            <person name="Sun H."/>
            <person name="Tunlid A."/>
            <person name="Henrissat B."/>
            <person name="Grigoriev I.V."/>
            <person name="Hibbett D.S."/>
            <person name="Martin F."/>
        </authorList>
    </citation>
    <scope>NUCLEOTIDE SEQUENCE [LARGE SCALE GENOMIC DNA]</scope>
    <source>
        <strain evidence="4">FD-334 SS-4</strain>
    </source>
</reference>
<dbReference type="PROSITE" id="PS50172">
    <property type="entry name" value="BRCT"/>
    <property type="match status" value="1"/>
</dbReference>
<dbReference type="InterPro" id="IPR001357">
    <property type="entry name" value="BRCT_dom"/>
</dbReference>
<dbReference type="OMA" id="VRPQWVF"/>
<keyword evidence="4" id="KW-1185">Reference proteome</keyword>
<feature type="compositionally biased region" description="Low complexity" evidence="1">
    <location>
        <begin position="699"/>
        <end position="710"/>
    </location>
</feature>
<evidence type="ECO:0000259" key="2">
    <source>
        <dbReference type="PROSITE" id="PS50172"/>
    </source>
</evidence>
<gene>
    <name evidence="3" type="ORF">HYPSUDRAFT_196792</name>
</gene>
<evidence type="ECO:0000256" key="1">
    <source>
        <dbReference type="SAM" id="MobiDB-lite"/>
    </source>
</evidence>
<feature type="region of interest" description="Disordered" evidence="1">
    <location>
        <begin position="454"/>
        <end position="583"/>
    </location>
</feature>
<feature type="compositionally biased region" description="Polar residues" evidence="1">
    <location>
        <begin position="152"/>
        <end position="177"/>
    </location>
</feature>
<accession>A0A0D2QCS2</accession>
<feature type="compositionally biased region" description="Basic and acidic residues" evidence="1">
    <location>
        <begin position="488"/>
        <end position="519"/>
    </location>
</feature>